<dbReference type="GO" id="GO:0016829">
    <property type="term" value="F:lyase activity"/>
    <property type="evidence" value="ECO:0007669"/>
    <property type="project" value="UniProtKB-KW"/>
</dbReference>
<protein>
    <submittedName>
        <fullName evidence="1">Phosphonate C-P lyase system protein PhnG</fullName>
    </submittedName>
</protein>
<sequence>MTADPATRPGWMSLLARAPAARLAELTETLGPLPAHEWLRRPETGGVMVRGRMGGTGAAFNLGEMTVTRCALKLADGTVGHAYVQGRDRRHATQAALADALLQTDRAEEVMDAVITPLAREAAERRATRAEKAAATRVEFFTMVRGEDP</sequence>
<accession>A0ABV9KAH1</accession>
<dbReference type="InterPro" id="IPR009609">
    <property type="entry name" value="Phosphonate_metab_PhnG"/>
</dbReference>
<dbReference type="Proteomes" id="UP001595973">
    <property type="component" value="Unassembled WGS sequence"/>
</dbReference>
<evidence type="ECO:0000313" key="1">
    <source>
        <dbReference type="EMBL" id="MFC4667195.1"/>
    </source>
</evidence>
<keyword evidence="1" id="KW-0456">Lyase</keyword>
<gene>
    <name evidence="1" type="primary">phnG</name>
    <name evidence="1" type="ORF">ACFO5X_01405</name>
</gene>
<keyword evidence="2" id="KW-1185">Reference proteome</keyword>
<organism evidence="1 2">
    <name type="scientific">Seohaeicola nanhaiensis</name>
    <dbReference type="NCBI Taxonomy" id="1387282"/>
    <lineage>
        <taxon>Bacteria</taxon>
        <taxon>Pseudomonadati</taxon>
        <taxon>Pseudomonadota</taxon>
        <taxon>Alphaproteobacteria</taxon>
        <taxon>Rhodobacterales</taxon>
        <taxon>Roseobacteraceae</taxon>
        <taxon>Seohaeicola</taxon>
    </lineage>
</organism>
<proteinExistence type="predicted"/>
<dbReference type="EMBL" id="JBHSGI010000002">
    <property type="protein sequence ID" value="MFC4667195.1"/>
    <property type="molecule type" value="Genomic_DNA"/>
</dbReference>
<comment type="caution">
    <text evidence="1">The sequence shown here is derived from an EMBL/GenBank/DDBJ whole genome shotgun (WGS) entry which is preliminary data.</text>
</comment>
<dbReference type="RefSeq" id="WP_380715179.1">
    <property type="nucleotide sequence ID" value="NZ_JBHSGI010000002.1"/>
</dbReference>
<reference evidence="2" key="1">
    <citation type="journal article" date="2019" name="Int. J. Syst. Evol. Microbiol.">
        <title>The Global Catalogue of Microorganisms (GCM) 10K type strain sequencing project: providing services to taxonomists for standard genome sequencing and annotation.</title>
        <authorList>
            <consortium name="The Broad Institute Genomics Platform"/>
            <consortium name="The Broad Institute Genome Sequencing Center for Infectious Disease"/>
            <person name="Wu L."/>
            <person name="Ma J."/>
        </authorList>
    </citation>
    <scope>NUCLEOTIDE SEQUENCE [LARGE SCALE GENOMIC DNA]</scope>
    <source>
        <strain evidence="2">CGMCC 4.7283</strain>
    </source>
</reference>
<evidence type="ECO:0000313" key="2">
    <source>
        <dbReference type="Proteomes" id="UP001595973"/>
    </source>
</evidence>
<dbReference type="Pfam" id="PF06754">
    <property type="entry name" value="PhnG"/>
    <property type="match status" value="1"/>
</dbReference>
<name>A0ABV9KAH1_9RHOB</name>
<dbReference type="NCBIfam" id="TIGR03293">
    <property type="entry name" value="PhnG_redo"/>
    <property type="match status" value="1"/>
</dbReference>